<accession>A0ABV1L112</accession>
<dbReference type="Pfam" id="PF00512">
    <property type="entry name" value="HisKA"/>
    <property type="match status" value="1"/>
</dbReference>
<dbReference type="InterPro" id="IPR003594">
    <property type="entry name" value="HATPase_dom"/>
</dbReference>
<comment type="catalytic activity">
    <reaction evidence="1">
        <text>ATP + protein L-histidine = ADP + protein N-phospho-L-histidine.</text>
        <dbReference type="EC" id="2.7.13.3"/>
    </reaction>
</comment>
<evidence type="ECO:0000256" key="9">
    <source>
        <dbReference type="SAM" id="Coils"/>
    </source>
</evidence>
<feature type="transmembrane region" description="Helical" evidence="10">
    <location>
        <begin position="393"/>
        <end position="411"/>
    </location>
</feature>
<feature type="transmembrane region" description="Helical" evidence="10">
    <location>
        <begin position="335"/>
        <end position="354"/>
    </location>
</feature>
<dbReference type="InterPro" id="IPR011623">
    <property type="entry name" value="7TMR_DISM_rcpt_extracell_dom1"/>
</dbReference>
<dbReference type="PANTHER" id="PTHR43711">
    <property type="entry name" value="TWO-COMPONENT HISTIDINE KINASE"/>
    <property type="match status" value="1"/>
</dbReference>
<comment type="caution">
    <text evidence="13">The sequence shown here is derived from an EMBL/GenBank/DDBJ whole genome shotgun (WGS) entry which is preliminary data.</text>
</comment>
<dbReference type="Proteomes" id="UP001493487">
    <property type="component" value="Unassembled WGS sequence"/>
</dbReference>
<keyword evidence="10" id="KW-1133">Transmembrane helix</keyword>
<organism evidence="13 14">
    <name type="scientific">Cohnella silvisoli</name>
    <dbReference type="NCBI Taxonomy" id="2873699"/>
    <lineage>
        <taxon>Bacteria</taxon>
        <taxon>Bacillati</taxon>
        <taxon>Bacillota</taxon>
        <taxon>Bacilli</taxon>
        <taxon>Bacillales</taxon>
        <taxon>Paenibacillaceae</taxon>
        <taxon>Cohnella</taxon>
    </lineage>
</organism>
<keyword evidence="6 13" id="KW-0418">Kinase</keyword>
<dbReference type="Gene3D" id="1.10.287.130">
    <property type="match status" value="1"/>
</dbReference>
<dbReference type="CDD" id="cd00082">
    <property type="entry name" value="HisKA"/>
    <property type="match status" value="1"/>
</dbReference>
<evidence type="ECO:0000256" key="10">
    <source>
        <dbReference type="SAM" id="Phobius"/>
    </source>
</evidence>
<dbReference type="Gene3D" id="3.30.565.10">
    <property type="entry name" value="Histidine kinase-like ATPase, C-terminal domain"/>
    <property type="match status" value="1"/>
</dbReference>
<evidence type="ECO:0000313" key="14">
    <source>
        <dbReference type="Proteomes" id="UP001493487"/>
    </source>
</evidence>
<keyword evidence="8" id="KW-0902">Two-component regulatory system</keyword>
<evidence type="ECO:0000256" key="7">
    <source>
        <dbReference type="ARBA" id="ARBA00022840"/>
    </source>
</evidence>
<feature type="transmembrane region" description="Helical" evidence="10">
    <location>
        <begin position="238"/>
        <end position="263"/>
    </location>
</feature>
<keyword evidence="5" id="KW-0547">Nucleotide-binding</keyword>
<evidence type="ECO:0000256" key="2">
    <source>
        <dbReference type="ARBA" id="ARBA00012438"/>
    </source>
</evidence>
<feature type="transmembrane region" description="Helical" evidence="10">
    <location>
        <begin position="212"/>
        <end position="231"/>
    </location>
</feature>
<dbReference type="GO" id="GO:0016301">
    <property type="term" value="F:kinase activity"/>
    <property type="evidence" value="ECO:0007669"/>
    <property type="project" value="UniProtKB-KW"/>
</dbReference>
<protein>
    <recommendedName>
        <fullName evidence="2">histidine kinase</fullName>
        <ecNumber evidence="2">2.7.13.3</ecNumber>
    </recommendedName>
</protein>
<dbReference type="Pfam" id="PF07695">
    <property type="entry name" value="7TMR-DISM_7TM"/>
    <property type="match status" value="1"/>
</dbReference>
<feature type="domain" description="Histidine kinase" evidence="12">
    <location>
        <begin position="469"/>
        <end position="694"/>
    </location>
</feature>
<dbReference type="PRINTS" id="PR00344">
    <property type="entry name" value="BCTRLSENSOR"/>
</dbReference>
<dbReference type="InterPro" id="IPR008979">
    <property type="entry name" value="Galactose-bd-like_sf"/>
</dbReference>
<dbReference type="InterPro" id="IPR036097">
    <property type="entry name" value="HisK_dim/P_sf"/>
</dbReference>
<keyword evidence="11" id="KW-0732">Signal</keyword>
<evidence type="ECO:0000256" key="11">
    <source>
        <dbReference type="SAM" id="SignalP"/>
    </source>
</evidence>
<keyword evidence="3" id="KW-0597">Phosphoprotein</keyword>
<dbReference type="EMBL" id="JASKHM010000017">
    <property type="protein sequence ID" value="MEQ4485747.1"/>
    <property type="molecule type" value="Genomic_DNA"/>
</dbReference>
<dbReference type="Pfam" id="PF02518">
    <property type="entry name" value="HATPase_c"/>
    <property type="match status" value="1"/>
</dbReference>
<dbReference type="EC" id="2.7.13.3" evidence="2"/>
<evidence type="ECO:0000259" key="12">
    <source>
        <dbReference type="PROSITE" id="PS50109"/>
    </source>
</evidence>
<feature type="coiled-coil region" evidence="9">
    <location>
        <begin position="414"/>
        <end position="462"/>
    </location>
</feature>
<dbReference type="InterPro" id="IPR003661">
    <property type="entry name" value="HisK_dim/P_dom"/>
</dbReference>
<evidence type="ECO:0000313" key="13">
    <source>
        <dbReference type="EMBL" id="MEQ4485747.1"/>
    </source>
</evidence>
<keyword evidence="14" id="KW-1185">Reference proteome</keyword>
<dbReference type="CDD" id="cd00075">
    <property type="entry name" value="HATPase"/>
    <property type="match status" value="1"/>
</dbReference>
<evidence type="ECO:0000256" key="3">
    <source>
        <dbReference type="ARBA" id="ARBA00022553"/>
    </source>
</evidence>
<keyword evidence="10" id="KW-0472">Membrane</keyword>
<dbReference type="InterPro" id="IPR005467">
    <property type="entry name" value="His_kinase_dom"/>
</dbReference>
<dbReference type="PROSITE" id="PS50109">
    <property type="entry name" value="HIS_KIN"/>
    <property type="match status" value="1"/>
</dbReference>
<dbReference type="SUPFAM" id="SSF49785">
    <property type="entry name" value="Galactose-binding domain-like"/>
    <property type="match status" value="1"/>
</dbReference>
<dbReference type="InterPro" id="IPR050736">
    <property type="entry name" value="Sensor_HK_Regulatory"/>
</dbReference>
<evidence type="ECO:0000256" key="8">
    <source>
        <dbReference type="ARBA" id="ARBA00023012"/>
    </source>
</evidence>
<dbReference type="PANTHER" id="PTHR43711:SF1">
    <property type="entry name" value="HISTIDINE KINASE 1"/>
    <property type="match status" value="1"/>
</dbReference>
<evidence type="ECO:0000256" key="6">
    <source>
        <dbReference type="ARBA" id="ARBA00022777"/>
    </source>
</evidence>
<feature type="signal peptide" evidence="11">
    <location>
        <begin position="1"/>
        <end position="25"/>
    </location>
</feature>
<reference evidence="13 14" key="1">
    <citation type="journal article" date="2023" name="Genome Announc.">
        <title>Pan-Genome Analyses of the Genus Cohnella and Proposal of the Novel Species Cohnella silvisoli sp. nov., Isolated from Forest Soil.</title>
        <authorList>
            <person name="Wang C."/>
            <person name="Mao L."/>
            <person name="Bao G."/>
            <person name="Zhu H."/>
        </authorList>
    </citation>
    <scope>NUCLEOTIDE SEQUENCE [LARGE SCALE GENOMIC DNA]</scope>
    <source>
        <strain evidence="13 14">NL03-T5-1</strain>
    </source>
</reference>
<feature type="transmembrane region" description="Helical" evidence="10">
    <location>
        <begin position="275"/>
        <end position="295"/>
    </location>
</feature>
<keyword evidence="10" id="KW-0812">Transmembrane</keyword>
<feature type="transmembrane region" description="Helical" evidence="10">
    <location>
        <begin position="361"/>
        <end position="381"/>
    </location>
</feature>
<dbReference type="InterPro" id="IPR036890">
    <property type="entry name" value="HATPase_C_sf"/>
</dbReference>
<dbReference type="RefSeq" id="WP_232188787.1">
    <property type="nucleotide sequence ID" value="NZ_JAIOAP010000016.1"/>
</dbReference>
<dbReference type="SUPFAM" id="SSF47384">
    <property type="entry name" value="Homodimeric domain of signal transducing histidine kinase"/>
    <property type="match status" value="1"/>
</dbReference>
<sequence>MIVKRIAFLLFLCCAAIPAAFPAIAAAAGQAEWSVGKADLTGWLPDRDGPVILNGAWELYWHSLLTPQQLADGQTDVQPIAVKVPSPWSSSRIGGGKLPNQGYATYRLRIELPTHSELRTLALEVRGIATSYRLWINGKLRASNGIVGTDPSSMKPANYPKLVFFEPQAGTNELVVQVANYVQRKGGIWESIRIGGAEQIAFSHKRSYGAEMLLTGSLLIMGLYHLGLYAFRRKEASTLYFGLLSLSIAVRTIVQGQAIVYTLFPGLPWEIGVKFEYLSSIVAFQGLLLFARAEYGRRLNPLVTRVSLFVNGCISMCVLFTPAIVYTYIMLPYQLFVALPILAYSLILFIRASLHRRIGLLINLIGMAALSMSIAIDILYYNHVIGFGDYVPYGLLAFLFTQSVNLSMRFARTARHAEKLAEQLQASNDSLEIKVKKRTTELQDANEQLVQANEEMSRMELFRTRLISDISHELGTPLTSIKGFSLAMMEGVVTDDYLKYARRIHERSQLLERLLDDLTELAKLENRQVRFDYRRTEVVPFIRQLFHKYEWDLLEQGLSFEWEEPPLAEERRTAYAELDPVRIEQVLANLLSNAQKHAPAGGTIRLRLELVDSHHAGGIAIVSVSDTGPGIPPDETERIFERFYRLQGDSAVVKGSGLGLAICKEIVSYHRGEIGVESSPGTGSRFYFRLPVRFEGAKLEKGA</sequence>
<feature type="chain" id="PRO_5045846520" description="histidine kinase" evidence="11">
    <location>
        <begin position="26"/>
        <end position="703"/>
    </location>
</feature>
<proteinExistence type="predicted"/>
<dbReference type="SMART" id="SM00387">
    <property type="entry name" value="HATPase_c"/>
    <property type="match status" value="1"/>
</dbReference>
<dbReference type="SUPFAM" id="SSF55874">
    <property type="entry name" value="ATPase domain of HSP90 chaperone/DNA topoisomerase II/histidine kinase"/>
    <property type="match status" value="1"/>
</dbReference>
<evidence type="ECO:0000256" key="5">
    <source>
        <dbReference type="ARBA" id="ARBA00022741"/>
    </source>
</evidence>
<gene>
    <name evidence="13" type="ORF">QJS35_25530</name>
</gene>
<keyword evidence="7" id="KW-0067">ATP-binding</keyword>
<name>A0ABV1L112_9BACL</name>
<keyword evidence="9" id="KW-0175">Coiled coil</keyword>
<keyword evidence="4" id="KW-0808">Transferase</keyword>
<dbReference type="InterPro" id="IPR004358">
    <property type="entry name" value="Sig_transdc_His_kin-like_C"/>
</dbReference>
<feature type="transmembrane region" description="Helical" evidence="10">
    <location>
        <begin position="307"/>
        <end position="329"/>
    </location>
</feature>
<evidence type="ECO:0000256" key="1">
    <source>
        <dbReference type="ARBA" id="ARBA00000085"/>
    </source>
</evidence>
<evidence type="ECO:0000256" key="4">
    <source>
        <dbReference type="ARBA" id="ARBA00022679"/>
    </source>
</evidence>
<dbReference type="Gene3D" id="2.60.120.260">
    <property type="entry name" value="Galactose-binding domain-like"/>
    <property type="match status" value="1"/>
</dbReference>
<dbReference type="SMART" id="SM00388">
    <property type="entry name" value="HisKA"/>
    <property type="match status" value="1"/>
</dbReference>